<dbReference type="Proteomes" id="UP000323621">
    <property type="component" value="Unassembled WGS sequence"/>
</dbReference>
<evidence type="ECO:0000313" key="3">
    <source>
        <dbReference type="Proteomes" id="UP000323621"/>
    </source>
</evidence>
<sequence length="397" mass="46659">MMMEYIRVGTDYFKIADKPLLSGDTMSTLIKWNKGEIITDHGKDYIDGISKYDGFVTMPSNVAYEKVIKGFYNEYHQINHSLEKGSFHKTIAFLKHVFGDQYNIGLDYLTILWQYPTQVLPILCLVSEDRKTGKTTFLNWLKSIFQQNMTINKNEDFRSQFNADWATKLIIAIDEVLLDRKEDSERIKNLSTSRSFKTENKGKDKVETPFFGKFILCSNNEDNFILIDEKEIRYWVRKIPSIEDSNENTNLLEDLEEEIPRFLYFLNSRKPSTKKTSRMWFSKDEIKTEALSKLMKGNKTYLEREISEILVDDFSRFDKETICYSASDLVEKLKNNNIRVSSFKVSEILKSKFGLLQKNSSYKRFHLSTIPSINDKYIVEETLVKGRYFEFNKEDVK</sequence>
<dbReference type="EMBL" id="VSKN01000005">
    <property type="protein sequence ID" value="TYC14798.1"/>
    <property type="molecule type" value="Genomic_DNA"/>
</dbReference>
<evidence type="ECO:0000313" key="2">
    <source>
        <dbReference type="EMBL" id="TYC14798.1"/>
    </source>
</evidence>
<keyword evidence="2" id="KW-0067">ATP-binding</keyword>
<dbReference type="InterPro" id="IPR045455">
    <property type="entry name" value="NrS-1_pol-like_helicase"/>
</dbReference>
<name>A0ABY3MC53_9FLAO</name>
<keyword evidence="2" id="KW-0547">Nucleotide-binding</keyword>
<gene>
    <name evidence="2" type="ORF">ES677_05305</name>
</gene>
<accession>A0ABY3MC53</accession>
<keyword evidence="3" id="KW-1185">Reference proteome</keyword>
<feature type="domain" description="NrS-1 polymerase-like helicase" evidence="1">
    <location>
        <begin position="125"/>
        <end position="229"/>
    </location>
</feature>
<keyword evidence="2" id="KW-0378">Hydrolase</keyword>
<reference evidence="2 3" key="1">
    <citation type="submission" date="2019-08" db="EMBL/GenBank/DDBJ databases">
        <title>Genomes of Antarctic Bizionia species.</title>
        <authorList>
            <person name="Bowman J.P."/>
        </authorList>
    </citation>
    <scope>NUCLEOTIDE SEQUENCE [LARGE SCALE GENOMIC DNA]</scope>
    <source>
        <strain evidence="2 3">IC164</strain>
    </source>
</reference>
<organism evidence="2 3">
    <name type="scientific">Bizionia gelidisalsuginis</name>
    <dbReference type="NCBI Taxonomy" id="291188"/>
    <lineage>
        <taxon>Bacteria</taxon>
        <taxon>Pseudomonadati</taxon>
        <taxon>Bacteroidota</taxon>
        <taxon>Flavobacteriia</taxon>
        <taxon>Flavobacteriales</taxon>
        <taxon>Flavobacteriaceae</taxon>
        <taxon>Bizionia</taxon>
    </lineage>
</organism>
<proteinExistence type="predicted"/>
<evidence type="ECO:0000259" key="1">
    <source>
        <dbReference type="Pfam" id="PF19263"/>
    </source>
</evidence>
<comment type="caution">
    <text evidence="2">The sequence shown here is derived from an EMBL/GenBank/DDBJ whole genome shotgun (WGS) entry which is preliminary data.</text>
</comment>
<dbReference type="GO" id="GO:0004386">
    <property type="term" value="F:helicase activity"/>
    <property type="evidence" value="ECO:0007669"/>
    <property type="project" value="UniProtKB-KW"/>
</dbReference>
<protein>
    <submittedName>
        <fullName evidence="2">Helicase</fullName>
    </submittedName>
</protein>
<dbReference type="Gene3D" id="3.40.50.300">
    <property type="entry name" value="P-loop containing nucleotide triphosphate hydrolases"/>
    <property type="match status" value="1"/>
</dbReference>
<dbReference type="Pfam" id="PF19263">
    <property type="entry name" value="DUF5906"/>
    <property type="match status" value="1"/>
</dbReference>
<keyword evidence="2" id="KW-0347">Helicase</keyword>
<dbReference type="InterPro" id="IPR027417">
    <property type="entry name" value="P-loop_NTPase"/>
</dbReference>